<organism evidence="5 6">
    <name type="scientific">Terrimonas rubra</name>
    <dbReference type="NCBI Taxonomy" id="1035890"/>
    <lineage>
        <taxon>Bacteria</taxon>
        <taxon>Pseudomonadati</taxon>
        <taxon>Bacteroidota</taxon>
        <taxon>Chitinophagia</taxon>
        <taxon>Chitinophagales</taxon>
        <taxon>Chitinophagaceae</taxon>
        <taxon>Terrimonas</taxon>
    </lineage>
</organism>
<protein>
    <submittedName>
        <fullName evidence="5">Helix-turn-helix domain-containing protein</fullName>
    </submittedName>
</protein>
<keyword evidence="1" id="KW-0805">Transcription regulation</keyword>
<dbReference type="SMART" id="SM00342">
    <property type="entry name" value="HTH_ARAC"/>
    <property type="match status" value="1"/>
</dbReference>
<reference evidence="6" key="1">
    <citation type="journal article" date="2019" name="Int. J. Syst. Evol. Microbiol.">
        <title>The Global Catalogue of Microorganisms (GCM) 10K type strain sequencing project: providing services to taxonomists for standard genome sequencing and annotation.</title>
        <authorList>
            <consortium name="The Broad Institute Genomics Platform"/>
            <consortium name="The Broad Institute Genome Sequencing Center for Infectious Disease"/>
            <person name="Wu L."/>
            <person name="Ma J."/>
        </authorList>
    </citation>
    <scope>NUCLEOTIDE SEQUENCE [LARGE SCALE GENOMIC DNA]</scope>
    <source>
        <strain evidence="6">KCTC 23299</strain>
    </source>
</reference>
<name>A0ABW6A928_9BACT</name>
<evidence type="ECO:0000313" key="6">
    <source>
        <dbReference type="Proteomes" id="UP001597511"/>
    </source>
</evidence>
<proteinExistence type="predicted"/>
<accession>A0ABW6A928</accession>
<keyword evidence="6" id="KW-1185">Reference proteome</keyword>
<evidence type="ECO:0000256" key="1">
    <source>
        <dbReference type="ARBA" id="ARBA00023015"/>
    </source>
</evidence>
<dbReference type="Gene3D" id="1.10.10.60">
    <property type="entry name" value="Homeodomain-like"/>
    <property type="match status" value="2"/>
</dbReference>
<keyword evidence="3" id="KW-0804">Transcription</keyword>
<comment type="caution">
    <text evidence="5">The sequence shown here is derived from an EMBL/GenBank/DDBJ whole genome shotgun (WGS) entry which is preliminary data.</text>
</comment>
<dbReference type="SUPFAM" id="SSF46689">
    <property type="entry name" value="Homeodomain-like"/>
    <property type="match status" value="1"/>
</dbReference>
<dbReference type="Proteomes" id="UP001597511">
    <property type="component" value="Unassembled WGS sequence"/>
</dbReference>
<feature type="domain" description="HTH araC/xylS-type" evidence="4">
    <location>
        <begin position="139"/>
        <end position="240"/>
    </location>
</feature>
<dbReference type="PROSITE" id="PS01124">
    <property type="entry name" value="HTH_ARAC_FAMILY_2"/>
    <property type="match status" value="1"/>
</dbReference>
<dbReference type="InterPro" id="IPR009057">
    <property type="entry name" value="Homeodomain-like_sf"/>
</dbReference>
<dbReference type="PANTHER" id="PTHR43280:SF32">
    <property type="entry name" value="TRANSCRIPTIONAL REGULATORY PROTEIN"/>
    <property type="match status" value="1"/>
</dbReference>
<dbReference type="InterPro" id="IPR020449">
    <property type="entry name" value="Tscrpt_reg_AraC-type_HTH"/>
</dbReference>
<dbReference type="RefSeq" id="WP_386102776.1">
    <property type="nucleotide sequence ID" value="NZ_JBHUOZ010000003.1"/>
</dbReference>
<dbReference type="Pfam" id="PF12833">
    <property type="entry name" value="HTH_18"/>
    <property type="match status" value="1"/>
</dbReference>
<sequence length="241" mass="27974">MKYGRQQYDFQEGSLICIAPKQVVELDTEIQKRDDMMGWGLFFHPDLIRGTTLGARMKEYTFFSYETSEALHLSDKEKKVLYDCIVKIQSELNENIDNYSQNLIVSNIELLLNYCSRYYGRQFITRKHSNSNIVTQVESILQEYFNSDILKEKGLPTVAYVAGKVNLSPNYLSDLLKKETGMNTKDQIHHFLIEEAKNILLGSNKSISEIAYALGFEYPQYFSKLFKQKTGNTPQQFRSLH</sequence>
<evidence type="ECO:0000256" key="3">
    <source>
        <dbReference type="ARBA" id="ARBA00023163"/>
    </source>
</evidence>
<evidence type="ECO:0000313" key="5">
    <source>
        <dbReference type="EMBL" id="MFD2921787.1"/>
    </source>
</evidence>
<dbReference type="PRINTS" id="PR00032">
    <property type="entry name" value="HTHARAC"/>
</dbReference>
<gene>
    <name evidence="5" type="ORF">ACFS6H_18855</name>
</gene>
<evidence type="ECO:0000256" key="2">
    <source>
        <dbReference type="ARBA" id="ARBA00023125"/>
    </source>
</evidence>
<dbReference type="InterPro" id="IPR018060">
    <property type="entry name" value="HTH_AraC"/>
</dbReference>
<dbReference type="PANTHER" id="PTHR43280">
    <property type="entry name" value="ARAC-FAMILY TRANSCRIPTIONAL REGULATOR"/>
    <property type="match status" value="1"/>
</dbReference>
<keyword evidence="2" id="KW-0238">DNA-binding</keyword>
<evidence type="ECO:0000259" key="4">
    <source>
        <dbReference type="PROSITE" id="PS01124"/>
    </source>
</evidence>
<dbReference type="EMBL" id="JBHUOZ010000003">
    <property type="protein sequence ID" value="MFD2921787.1"/>
    <property type="molecule type" value="Genomic_DNA"/>
</dbReference>